<dbReference type="InterPro" id="IPR011990">
    <property type="entry name" value="TPR-like_helical_dom_sf"/>
</dbReference>
<protein>
    <recommendedName>
        <fullName evidence="1">Nucleoside phosphorylase domain-containing protein</fullName>
    </recommendedName>
</protein>
<evidence type="ECO:0000313" key="2">
    <source>
        <dbReference type="EMBL" id="KAJ4159126.1"/>
    </source>
</evidence>
<name>A0A9W8QIV9_AKAMU</name>
<dbReference type="AlphaFoldDB" id="A0A9W8QIV9"/>
<dbReference type="PANTHER" id="PTHR46082:SF6">
    <property type="entry name" value="AAA+ ATPASE DOMAIN-CONTAINING PROTEIN-RELATED"/>
    <property type="match status" value="1"/>
</dbReference>
<dbReference type="GO" id="GO:0003824">
    <property type="term" value="F:catalytic activity"/>
    <property type="evidence" value="ECO:0007669"/>
    <property type="project" value="InterPro"/>
</dbReference>
<dbReference type="GeneID" id="80895198"/>
<dbReference type="InterPro" id="IPR053137">
    <property type="entry name" value="NLR-like"/>
</dbReference>
<dbReference type="SUPFAM" id="SSF53167">
    <property type="entry name" value="Purine and uridine phosphorylases"/>
    <property type="match status" value="1"/>
</dbReference>
<comment type="caution">
    <text evidence="2">The sequence shown here is derived from an EMBL/GenBank/DDBJ whole genome shotgun (WGS) entry which is preliminary data.</text>
</comment>
<dbReference type="PRINTS" id="PR00381">
    <property type="entry name" value="KINESINLIGHT"/>
</dbReference>
<organism evidence="2 3">
    <name type="scientific">Akanthomyces muscarius</name>
    <name type="common">Entomopathogenic fungus</name>
    <name type="synonym">Lecanicillium muscarium</name>
    <dbReference type="NCBI Taxonomy" id="2231603"/>
    <lineage>
        <taxon>Eukaryota</taxon>
        <taxon>Fungi</taxon>
        <taxon>Dikarya</taxon>
        <taxon>Ascomycota</taxon>
        <taxon>Pezizomycotina</taxon>
        <taxon>Sordariomycetes</taxon>
        <taxon>Hypocreomycetidae</taxon>
        <taxon>Hypocreales</taxon>
        <taxon>Cordycipitaceae</taxon>
        <taxon>Akanthomyces</taxon>
    </lineage>
</organism>
<proteinExistence type="predicted"/>
<dbReference type="SUPFAM" id="SSF48452">
    <property type="entry name" value="TPR-like"/>
    <property type="match status" value="2"/>
</dbReference>
<keyword evidence="3" id="KW-1185">Reference proteome</keyword>
<dbReference type="Pfam" id="PF13424">
    <property type="entry name" value="TPR_12"/>
    <property type="match status" value="3"/>
</dbReference>
<dbReference type="SUPFAM" id="SSF52540">
    <property type="entry name" value="P-loop containing nucleoside triphosphate hydrolases"/>
    <property type="match status" value="1"/>
</dbReference>
<dbReference type="SMART" id="SM00028">
    <property type="entry name" value="TPR"/>
    <property type="match status" value="5"/>
</dbReference>
<sequence length="1223" mass="138065">MAGIKHSPPRPVSSGDFEIAVICALTLEADAVLALFDHHWDDDGPHYDKASADPNAYSAGAIGRHNVILVHMPGMGKANGAAVAANCRSSFPNIKLAIIVGVCGVVPFGHDGVEITLGDVVVSDGVVQYDLGRLVPERFVQKDTLLDLGIRGQKTLREKMVGYLNTLQTEPELAAVYPGTAHDRLFEAAYRHRRDDQWMPSVSLPLVQPSVLEYFARPWFLVPYPRNETFVGRSTVLEILQQQILKSESQERVSLFGCGGVGKTQIALEYVYWLQTKHKDMSVFWVHASNSQQFRQSYAFIAQACRIPGFDDPQADVLPLVKSWLNRKDRAGWWLMVIDNADDAQLFYPSPKETNDVSGVGRKGGLGRYIPECAHGSILATARTQQAGRRLAKGKGPIFVGTTNDTESEELIRAHLNGTSATRANLLTLSSQLDNLPLALVQAATYIEKASITVQQYLQLLAIEHENMVELLSDQSATVGLDPEAMKAVALTCVIALKQIERRYPLASELLFFMSLLERQGIPLQLLLHYRDRKWERGEQTDMNLGNAIEILKSYSFVEEDNDGNYGLHRLVQLMTLRWLTEKVTHSDTLASMSNLASTYRSQGRWEEAEKLEVQVMETVKTKVGVDHPDTLASMANVASTYRSQGRWEEAERLEVQVMEMVKTKVGVDHSDTLASMANLASTYRSQGRWEEAEKLEVQVMETVKTKVGVDHPDTLASMINLASTYRSQGRWGEAEKLLIQVVEISRSRIGAGHPYTLSGMSNLALIYNDQGRWEEAERLETQVVEAWRMKLGVDHPNTLSSMANLASIYKNLGRWEEAEDLFVQVIETSKKKIGGRLEEARSLQSKITKTQEARGAHHLPDTSESQQTILDQDSGYASVSRLTTLSAHSESAFEVVTKPFATEKHDNAVKLSDELQSLASDDDDIGSQVSAETTTEGMSGQALIRKFLCEEPQFRALCEKALTRLSRERFVENMRRLLKSFHKSLLREGQTEAEKATAGLLRSRRGRSRISNQLASYMRLEDEDANQTELDIDLGSKQRVEIWARSVAVDPKQELDNHDMGEESSTTSSENDFPFISEVEVFLRESMSFRRLQKEFMLIFMPRTLRHVLLSIPRKYIWVSQEQDLSLSNRAKAWIEDVTLLKWNWWPFCPRKRLLRHSEARVFWRCTCGSVQWEEVSMEQYEFVKKILDYSNEQPGLQHWCREYCESVKFYRLSLSIPTPSP</sequence>
<evidence type="ECO:0000259" key="1">
    <source>
        <dbReference type="Pfam" id="PF01048"/>
    </source>
</evidence>
<reference evidence="2" key="1">
    <citation type="journal article" date="2023" name="Access Microbiol">
        <title>De-novo genome assembly for Akanthomyces muscarius, a biocontrol agent of insect agricultural pests.</title>
        <authorList>
            <person name="Erdos Z."/>
            <person name="Studholme D.J."/>
            <person name="Raymond B."/>
            <person name="Sharma M."/>
        </authorList>
    </citation>
    <scope>NUCLEOTIDE SEQUENCE</scope>
    <source>
        <strain evidence="2">Ve6</strain>
    </source>
</reference>
<dbReference type="Gene3D" id="3.40.50.300">
    <property type="entry name" value="P-loop containing nucleotide triphosphate hydrolases"/>
    <property type="match status" value="1"/>
</dbReference>
<dbReference type="Pfam" id="PF01048">
    <property type="entry name" value="PNP_UDP_1"/>
    <property type="match status" value="1"/>
</dbReference>
<accession>A0A9W8QIV9</accession>
<dbReference type="Gene3D" id="1.25.40.10">
    <property type="entry name" value="Tetratricopeptide repeat domain"/>
    <property type="match status" value="2"/>
</dbReference>
<dbReference type="EMBL" id="JAJHUN010000005">
    <property type="protein sequence ID" value="KAJ4159126.1"/>
    <property type="molecule type" value="Genomic_DNA"/>
</dbReference>
<dbReference type="InterPro" id="IPR027417">
    <property type="entry name" value="P-loop_NTPase"/>
</dbReference>
<dbReference type="Gene3D" id="3.40.50.1580">
    <property type="entry name" value="Nucleoside phosphorylase domain"/>
    <property type="match status" value="1"/>
</dbReference>
<dbReference type="GO" id="GO:0009116">
    <property type="term" value="P:nucleoside metabolic process"/>
    <property type="evidence" value="ECO:0007669"/>
    <property type="project" value="InterPro"/>
</dbReference>
<dbReference type="InterPro" id="IPR035994">
    <property type="entry name" value="Nucleoside_phosphorylase_sf"/>
</dbReference>
<dbReference type="InterPro" id="IPR000845">
    <property type="entry name" value="Nucleoside_phosphorylase_d"/>
</dbReference>
<gene>
    <name evidence="2" type="ORF">LMH87_008039</name>
</gene>
<dbReference type="InterPro" id="IPR019734">
    <property type="entry name" value="TPR_rpt"/>
</dbReference>
<dbReference type="Proteomes" id="UP001144673">
    <property type="component" value="Unassembled WGS sequence"/>
</dbReference>
<dbReference type="RefSeq" id="XP_056057125.1">
    <property type="nucleotide sequence ID" value="XM_056198673.1"/>
</dbReference>
<dbReference type="PANTHER" id="PTHR46082">
    <property type="entry name" value="ATP/GTP-BINDING PROTEIN-RELATED"/>
    <property type="match status" value="1"/>
</dbReference>
<evidence type="ECO:0000313" key="3">
    <source>
        <dbReference type="Proteomes" id="UP001144673"/>
    </source>
</evidence>
<feature type="domain" description="Nucleoside phosphorylase" evidence="1">
    <location>
        <begin position="19"/>
        <end position="135"/>
    </location>
</feature>